<accession>A0A4C1X2Y9</accession>
<evidence type="ECO:0000256" key="1">
    <source>
        <dbReference type="SAM" id="MobiDB-lite"/>
    </source>
</evidence>
<keyword evidence="3" id="KW-1185">Reference proteome</keyword>
<dbReference type="AlphaFoldDB" id="A0A4C1X2Y9"/>
<name>A0A4C1X2Y9_EUMVA</name>
<gene>
    <name evidence="2" type="ORF">EVAR_39798_1</name>
</gene>
<evidence type="ECO:0000313" key="2">
    <source>
        <dbReference type="EMBL" id="GBP58081.1"/>
    </source>
</evidence>
<protein>
    <submittedName>
        <fullName evidence="2">Uncharacterized protein</fullName>
    </submittedName>
</protein>
<dbReference type="EMBL" id="BGZK01000726">
    <property type="protein sequence ID" value="GBP58081.1"/>
    <property type="molecule type" value="Genomic_DNA"/>
</dbReference>
<reference evidence="2 3" key="1">
    <citation type="journal article" date="2019" name="Commun. Biol.">
        <title>The bagworm genome reveals a unique fibroin gene that provides high tensile strength.</title>
        <authorList>
            <person name="Kono N."/>
            <person name="Nakamura H."/>
            <person name="Ohtoshi R."/>
            <person name="Tomita M."/>
            <person name="Numata K."/>
            <person name="Arakawa K."/>
        </authorList>
    </citation>
    <scope>NUCLEOTIDE SEQUENCE [LARGE SCALE GENOMIC DNA]</scope>
</reference>
<proteinExistence type="predicted"/>
<evidence type="ECO:0000313" key="3">
    <source>
        <dbReference type="Proteomes" id="UP000299102"/>
    </source>
</evidence>
<feature type="region of interest" description="Disordered" evidence="1">
    <location>
        <begin position="90"/>
        <end position="151"/>
    </location>
</feature>
<comment type="caution">
    <text evidence="2">The sequence shown here is derived from an EMBL/GenBank/DDBJ whole genome shotgun (WGS) entry which is preliminary data.</text>
</comment>
<sequence length="216" mass="23948">MKKVLYYHTKGNVYRSAPTHAAALAGRGTASMWTYVCHNLFTPGSGEAQNKDYVFAVYVCTAIPMLPRTDFDELLVRCVRVAQVSLEGRADAGAPASGSSALGHPPRFYFPVRGRDGPRERSRPTDTLGRRSGSGGRRESDQPTMSKRLYRELGDSTSRKGYILRIEERCGAPGPDAQQALAQSFSNCSRLTSLSFFFVLRRKWKSSRTKDSLRAT</sequence>
<feature type="compositionally biased region" description="Basic and acidic residues" evidence="1">
    <location>
        <begin position="113"/>
        <end position="124"/>
    </location>
</feature>
<feature type="compositionally biased region" description="Low complexity" evidence="1">
    <location>
        <begin position="91"/>
        <end position="106"/>
    </location>
</feature>
<organism evidence="2 3">
    <name type="scientific">Eumeta variegata</name>
    <name type="common">Bagworm moth</name>
    <name type="synonym">Eumeta japonica</name>
    <dbReference type="NCBI Taxonomy" id="151549"/>
    <lineage>
        <taxon>Eukaryota</taxon>
        <taxon>Metazoa</taxon>
        <taxon>Ecdysozoa</taxon>
        <taxon>Arthropoda</taxon>
        <taxon>Hexapoda</taxon>
        <taxon>Insecta</taxon>
        <taxon>Pterygota</taxon>
        <taxon>Neoptera</taxon>
        <taxon>Endopterygota</taxon>
        <taxon>Lepidoptera</taxon>
        <taxon>Glossata</taxon>
        <taxon>Ditrysia</taxon>
        <taxon>Tineoidea</taxon>
        <taxon>Psychidae</taxon>
        <taxon>Oiketicinae</taxon>
        <taxon>Eumeta</taxon>
    </lineage>
</organism>
<dbReference type="Proteomes" id="UP000299102">
    <property type="component" value="Unassembled WGS sequence"/>
</dbReference>